<name>A0A1I1JCI5_9SPHI</name>
<protein>
    <recommendedName>
        <fullName evidence="2">Heme chaperone HemW</fullName>
    </recommendedName>
</protein>
<dbReference type="InterPro" id="IPR058240">
    <property type="entry name" value="rSAM_sf"/>
</dbReference>
<keyword evidence="5" id="KW-1185">Reference proteome</keyword>
<dbReference type="Pfam" id="PF04055">
    <property type="entry name" value="Radical_SAM"/>
    <property type="match status" value="1"/>
</dbReference>
<dbReference type="SFLD" id="SFLDG01065">
    <property type="entry name" value="anaerobic_coproporphyrinogen-I"/>
    <property type="match status" value="1"/>
</dbReference>
<dbReference type="SFLD" id="SFLDS00029">
    <property type="entry name" value="Radical_SAM"/>
    <property type="match status" value="1"/>
</dbReference>
<dbReference type="Pfam" id="PF06969">
    <property type="entry name" value="HemN_C"/>
    <property type="match status" value="1"/>
</dbReference>
<feature type="domain" description="Radical SAM core" evidence="3">
    <location>
        <begin position="1"/>
        <end position="231"/>
    </location>
</feature>
<dbReference type="PANTHER" id="PTHR13932">
    <property type="entry name" value="COPROPORPHYRINIGEN III OXIDASE"/>
    <property type="match status" value="1"/>
</dbReference>
<dbReference type="InterPro" id="IPR004559">
    <property type="entry name" value="HemW-like"/>
</dbReference>
<comment type="function">
    <text evidence="2">Probably acts as a heme chaperone, transferring heme to an unknown acceptor. Binds one molecule of heme per monomer, possibly covalently. Binds 1 [4Fe-4S] cluster. The cluster is coordinated with 3 cysteines and an exchangeable S-adenosyl-L-methionine.</text>
</comment>
<dbReference type="GO" id="GO:0051539">
    <property type="term" value="F:4 iron, 4 sulfur cluster binding"/>
    <property type="evidence" value="ECO:0007669"/>
    <property type="project" value="UniProtKB-UniRule"/>
</dbReference>
<dbReference type="RefSeq" id="WP_090973969.1">
    <property type="nucleotide sequence ID" value="NZ_FOLL01000011.1"/>
</dbReference>
<dbReference type="NCBIfam" id="TIGR00539">
    <property type="entry name" value="hemN_rel"/>
    <property type="match status" value="1"/>
</dbReference>
<dbReference type="CDD" id="cd01335">
    <property type="entry name" value="Radical_SAM"/>
    <property type="match status" value="1"/>
</dbReference>
<dbReference type="Proteomes" id="UP000199577">
    <property type="component" value="Unassembled WGS sequence"/>
</dbReference>
<evidence type="ECO:0000313" key="4">
    <source>
        <dbReference type="EMBL" id="SFC46254.1"/>
    </source>
</evidence>
<keyword evidence="2" id="KW-0949">S-adenosyl-L-methionine</keyword>
<evidence type="ECO:0000313" key="5">
    <source>
        <dbReference type="Proteomes" id="UP000199577"/>
    </source>
</evidence>
<dbReference type="GO" id="GO:0004109">
    <property type="term" value="F:coproporphyrinogen oxidase activity"/>
    <property type="evidence" value="ECO:0007669"/>
    <property type="project" value="InterPro"/>
</dbReference>
<dbReference type="GO" id="GO:0005737">
    <property type="term" value="C:cytoplasm"/>
    <property type="evidence" value="ECO:0007669"/>
    <property type="project" value="UniProtKB-SubCell"/>
</dbReference>
<keyword evidence="2" id="KW-0143">Chaperone</keyword>
<dbReference type="InterPro" id="IPR034505">
    <property type="entry name" value="Coproporphyrinogen-III_oxidase"/>
</dbReference>
<dbReference type="EMBL" id="FOLL01000011">
    <property type="protein sequence ID" value="SFC46254.1"/>
    <property type="molecule type" value="Genomic_DNA"/>
</dbReference>
<dbReference type="OrthoDB" id="9808022at2"/>
<dbReference type="PROSITE" id="PS51918">
    <property type="entry name" value="RADICAL_SAM"/>
    <property type="match status" value="1"/>
</dbReference>
<evidence type="ECO:0000256" key="1">
    <source>
        <dbReference type="ARBA" id="ARBA00006100"/>
    </source>
</evidence>
<keyword evidence="2" id="KW-0411">Iron-sulfur</keyword>
<dbReference type="Gene3D" id="3.30.750.200">
    <property type="match status" value="1"/>
</dbReference>
<organism evidence="4 5">
    <name type="scientific">Parapedobacter composti</name>
    <dbReference type="NCBI Taxonomy" id="623281"/>
    <lineage>
        <taxon>Bacteria</taxon>
        <taxon>Pseudomonadati</taxon>
        <taxon>Bacteroidota</taxon>
        <taxon>Sphingobacteriia</taxon>
        <taxon>Sphingobacteriales</taxon>
        <taxon>Sphingobacteriaceae</taxon>
        <taxon>Parapedobacter</taxon>
    </lineage>
</organism>
<gene>
    <name evidence="4" type="ORF">SAMN05421747_111139</name>
</gene>
<dbReference type="InterPro" id="IPR007197">
    <property type="entry name" value="rSAM"/>
</dbReference>
<dbReference type="InterPro" id="IPR010723">
    <property type="entry name" value="HemN_C"/>
</dbReference>
<sequence length="375" mass="42077">MAGVYFHIPFCKQACHYCDFHFSTSLSYREGMMQALLKETAMRVAYLGGEPVESIYFGGGTPSVLAADDIQRLVDGVTSRFDVTPGAEVTLEANPDDLNAAKVDALKSTPVNRFSIGVQSFFDDDLRWMNRAHRAEEAAAAIKRVQDAGFTNITVDLIYGYPLLTDEKWHWNIQQLLAYSIPHISAYSMTVEPRTALASFIEKNKQEPMDDEHSATQFEHLMDVLEMAGYEHYELSNFAKPGCYAVHNSNYWRGRLYLGIGPSAHSYDGSSRQWNVRNNARYIRALQAGTLPYEREVLTEENRLNEYIMTALRTAWGVDLDHVAERFGRARAGALRLALQPFVSNGDVILTDAVVTLSRKGKLMADHIAAELFVG</sequence>
<keyword evidence="2" id="KW-0479">Metal-binding</keyword>
<evidence type="ECO:0000259" key="3">
    <source>
        <dbReference type="PROSITE" id="PS51918"/>
    </source>
</evidence>
<dbReference type="AlphaFoldDB" id="A0A1I1JCI5"/>
<evidence type="ECO:0000256" key="2">
    <source>
        <dbReference type="RuleBase" id="RU364116"/>
    </source>
</evidence>
<dbReference type="SMART" id="SM00729">
    <property type="entry name" value="Elp3"/>
    <property type="match status" value="1"/>
</dbReference>
<dbReference type="GO" id="GO:0046872">
    <property type="term" value="F:metal ion binding"/>
    <property type="evidence" value="ECO:0007669"/>
    <property type="project" value="UniProtKB-UniRule"/>
</dbReference>
<proteinExistence type="inferred from homology"/>
<keyword evidence="2" id="KW-0349">Heme</keyword>
<dbReference type="STRING" id="623281.SAMN05421747_111139"/>
<comment type="subcellular location">
    <subcellularLocation>
        <location evidence="2">Cytoplasm</location>
    </subcellularLocation>
</comment>
<accession>A0A1I1JCI5</accession>
<dbReference type="SUPFAM" id="SSF102114">
    <property type="entry name" value="Radical SAM enzymes"/>
    <property type="match status" value="1"/>
</dbReference>
<dbReference type="GO" id="GO:0006779">
    <property type="term" value="P:porphyrin-containing compound biosynthetic process"/>
    <property type="evidence" value="ECO:0007669"/>
    <property type="project" value="InterPro"/>
</dbReference>
<dbReference type="PANTHER" id="PTHR13932:SF5">
    <property type="entry name" value="RADICAL S-ADENOSYL METHIONINE DOMAIN-CONTAINING PROTEIN 1, MITOCHONDRIAL"/>
    <property type="match status" value="1"/>
</dbReference>
<comment type="similarity">
    <text evidence="1">Belongs to the anaerobic coproporphyrinogen-III oxidase family. HemW subfamily.</text>
</comment>
<keyword evidence="2" id="KW-0408">Iron</keyword>
<keyword evidence="2" id="KW-0004">4Fe-4S</keyword>
<dbReference type="InterPro" id="IPR006638">
    <property type="entry name" value="Elp3/MiaA/NifB-like_rSAM"/>
</dbReference>
<dbReference type="SFLD" id="SFLDF00562">
    <property type="entry name" value="HemN-like__clustered_with_heat"/>
    <property type="match status" value="1"/>
</dbReference>
<reference evidence="4 5" key="1">
    <citation type="submission" date="2016-10" db="EMBL/GenBank/DDBJ databases">
        <authorList>
            <person name="de Groot N.N."/>
        </authorList>
    </citation>
    <scope>NUCLEOTIDE SEQUENCE [LARGE SCALE GENOMIC DNA]</scope>
    <source>
        <strain evidence="4 5">DSM 22900</strain>
    </source>
</reference>
<keyword evidence="2" id="KW-0963">Cytoplasm</keyword>
<dbReference type="SFLD" id="SFLDF00288">
    <property type="entry name" value="HemN-like__clustered_with_nucl"/>
    <property type="match status" value="1"/>
</dbReference>